<evidence type="ECO:0000313" key="1">
    <source>
        <dbReference type="EMBL" id="MDR7667086.1"/>
    </source>
</evidence>
<accession>A0ABU2D522</accession>
<gene>
    <name evidence="1" type="ORF">RG963_15140</name>
</gene>
<organism evidence="1 2">
    <name type="scientific">Methanosarcina baikalica</name>
    <dbReference type="NCBI Taxonomy" id="3073890"/>
    <lineage>
        <taxon>Archaea</taxon>
        <taxon>Methanobacteriati</taxon>
        <taxon>Methanobacteriota</taxon>
        <taxon>Stenosarchaea group</taxon>
        <taxon>Methanomicrobia</taxon>
        <taxon>Methanosarcinales</taxon>
        <taxon>Methanosarcinaceae</taxon>
        <taxon>Methanosarcina</taxon>
    </lineage>
</organism>
<sequence>MKILVLYSGELGKKVIQNLINPGNFCVSCGELCNHCRQARKSYANLIVGIYEFPGDLPTFIEEPGQYMPPKLPECDLILAIGIHPDLLAALPDVAQNTKAKAVIAPAEDSKKTPAGVLEQLRKELEAIGVEFEAPKPFCSLEKTGKPVIDAFIDLGFGKPVLRIEMSPDGKMFVGAGVIRDAPCGSTWFVAKKLGWTDTPEYKETISGAHHSYPCTGSMDKDPQLGDTILHKAGYIIREAVEDGMECAKKEKARFSAVCWDETSQAISSER</sequence>
<reference evidence="2" key="1">
    <citation type="submission" date="2023-07" db="EMBL/GenBank/DDBJ databases">
        <title>Whole-genome sequencing of a new Methanosarcina sp. Z-7115.</title>
        <authorList>
            <person name="Zhilina T.N."/>
            <person name="Merkel A.Y."/>
        </authorList>
    </citation>
    <scope>NUCLEOTIDE SEQUENCE [LARGE SCALE GENOMIC DNA]</scope>
    <source>
        <strain evidence="2">Z-7115</strain>
    </source>
</reference>
<dbReference type="InterPro" id="IPR003745">
    <property type="entry name" value="DUF166"/>
</dbReference>
<protein>
    <submittedName>
        <fullName evidence="1">DUF166 domain-containing protein</fullName>
    </submittedName>
</protein>
<dbReference type="EMBL" id="JAVKPK010000089">
    <property type="protein sequence ID" value="MDR7667086.1"/>
    <property type="molecule type" value="Genomic_DNA"/>
</dbReference>
<dbReference type="Pfam" id="PF02593">
    <property type="entry name" value="DUF166"/>
    <property type="match status" value="1"/>
</dbReference>
<evidence type="ECO:0000313" key="2">
    <source>
        <dbReference type="Proteomes" id="UP001246244"/>
    </source>
</evidence>
<dbReference type="Proteomes" id="UP001246244">
    <property type="component" value="Unassembled WGS sequence"/>
</dbReference>
<keyword evidence="2" id="KW-1185">Reference proteome</keyword>
<name>A0ABU2D522_9EURY</name>
<comment type="caution">
    <text evidence="1">The sequence shown here is derived from an EMBL/GenBank/DDBJ whole genome shotgun (WGS) entry which is preliminary data.</text>
</comment>
<proteinExistence type="predicted"/>
<dbReference type="RefSeq" id="WP_310577115.1">
    <property type="nucleotide sequence ID" value="NZ_JAVKPK010000089.1"/>
</dbReference>